<dbReference type="EMBL" id="FOUJ01000003">
    <property type="protein sequence ID" value="SFM55352.1"/>
    <property type="molecule type" value="Genomic_DNA"/>
</dbReference>
<keyword evidence="1" id="KW-0004">4Fe-4S</keyword>
<dbReference type="Pfam" id="PF14697">
    <property type="entry name" value="Fer4_21"/>
    <property type="match status" value="1"/>
</dbReference>
<sequence>MSAIIDKSTCTGCEQCVDTCPVDAITMAEGDVALVDADACVDCGDCVDICPVEAITMK</sequence>
<protein>
    <submittedName>
        <fullName evidence="6">4Fe-4S dicluster domain-containing protein</fullName>
    </submittedName>
</protein>
<keyword evidence="2" id="KW-0479">Metal-binding</keyword>
<dbReference type="RefSeq" id="WP_091935754.1">
    <property type="nucleotide sequence ID" value="NZ_FOUJ01000003.1"/>
</dbReference>
<dbReference type="InterPro" id="IPR050572">
    <property type="entry name" value="Fe-S_Ferredoxin"/>
</dbReference>
<reference evidence="7" key="1">
    <citation type="submission" date="2016-10" db="EMBL/GenBank/DDBJ databases">
        <authorList>
            <person name="Varghese N."/>
            <person name="Submissions S."/>
        </authorList>
    </citation>
    <scope>NUCLEOTIDE SEQUENCE [LARGE SCALE GENOMIC DNA]</scope>
    <source>
        <strain evidence="7">Mob M</strain>
    </source>
</reference>
<dbReference type="GO" id="GO:0051539">
    <property type="term" value="F:4 iron, 4 sulfur cluster binding"/>
    <property type="evidence" value="ECO:0007669"/>
    <property type="project" value="UniProtKB-KW"/>
</dbReference>
<dbReference type="Proteomes" id="UP000198535">
    <property type="component" value="Unassembled WGS sequence"/>
</dbReference>
<evidence type="ECO:0000259" key="5">
    <source>
        <dbReference type="PROSITE" id="PS51379"/>
    </source>
</evidence>
<dbReference type="SUPFAM" id="SSF54862">
    <property type="entry name" value="4Fe-4S ferredoxins"/>
    <property type="match status" value="1"/>
</dbReference>
<evidence type="ECO:0000256" key="3">
    <source>
        <dbReference type="ARBA" id="ARBA00023004"/>
    </source>
</evidence>
<evidence type="ECO:0000313" key="6">
    <source>
        <dbReference type="EMBL" id="SFM55352.1"/>
    </source>
</evidence>
<gene>
    <name evidence="6" type="ORF">SAMN04488696_1566</name>
</gene>
<dbReference type="InterPro" id="IPR017896">
    <property type="entry name" value="4Fe4S_Fe-S-bd"/>
</dbReference>
<dbReference type="InterPro" id="IPR017900">
    <property type="entry name" value="4Fe4S_Fe_S_CS"/>
</dbReference>
<evidence type="ECO:0000256" key="2">
    <source>
        <dbReference type="ARBA" id="ARBA00022723"/>
    </source>
</evidence>
<accession>A0A1I4RSU7</accession>
<evidence type="ECO:0000256" key="4">
    <source>
        <dbReference type="ARBA" id="ARBA00023014"/>
    </source>
</evidence>
<dbReference type="PROSITE" id="PS51379">
    <property type="entry name" value="4FE4S_FER_2"/>
    <property type="match status" value="2"/>
</dbReference>
<name>A0A1I4RSU7_9EURY</name>
<dbReference type="GO" id="GO:0046872">
    <property type="term" value="F:metal ion binding"/>
    <property type="evidence" value="ECO:0007669"/>
    <property type="project" value="UniProtKB-KW"/>
</dbReference>
<dbReference type="AlphaFoldDB" id="A0A1I4RSU7"/>
<dbReference type="PANTHER" id="PTHR43687:SF1">
    <property type="entry name" value="FERREDOXIN III"/>
    <property type="match status" value="1"/>
</dbReference>
<proteinExistence type="predicted"/>
<keyword evidence="3" id="KW-0408">Iron</keyword>
<feature type="domain" description="4Fe-4S ferredoxin-type" evidence="5">
    <location>
        <begin position="31"/>
        <end position="58"/>
    </location>
</feature>
<feature type="domain" description="4Fe-4S ferredoxin-type" evidence="5">
    <location>
        <begin position="1"/>
        <end position="30"/>
    </location>
</feature>
<keyword evidence="7" id="KW-1185">Reference proteome</keyword>
<evidence type="ECO:0000256" key="1">
    <source>
        <dbReference type="ARBA" id="ARBA00022485"/>
    </source>
</evidence>
<dbReference type="PROSITE" id="PS00198">
    <property type="entry name" value="4FE4S_FER_1"/>
    <property type="match status" value="1"/>
</dbReference>
<evidence type="ECO:0000313" key="7">
    <source>
        <dbReference type="Proteomes" id="UP000198535"/>
    </source>
</evidence>
<dbReference type="GO" id="GO:0016491">
    <property type="term" value="F:oxidoreductase activity"/>
    <property type="evidence" value="ECO:0007669"/>
    <property type="project" value="UniProtKB-ARBA"/>
</dbReference>
<organism evidence="6 7">
    <name type="scientific">Methanolobus profundi</name>
    <dbReference type="NCBI Taxonomy" id="487685"/>
    <lineage>
        <taxon>Archaea</taxon>
        <taxon>Methanobacteriati</taxon>
        <taxon>Methanobacteriota</taxon>
        <taxon>Stenosarchaea group</taxon>
        <taxon>Methanomicrobia</taxon>
        <taxon>Methanosarcinales</taxon>
        <taxon>Methanosarcinaceae</taxon>
        <taxon>Methanolobus</taxon>
    </lineage>
</organism>
<dbReference type="Gene3D" id="3.30.70.20">
    <property type="match status" value="2"/>
</dbReference>
<dbReference type="PANTHER" id="PTHR43687">
    <property type="entry name" value="ADENYLYLSULFATE REDUCTASE, BETA SUBUNIT"/>
    <property type="match status" value="1"/>
</dbReference>
<keyword evidence="4" id="KW-0411">Iron-sulfur</keyword>